<name>A0AAD9Z1Q0_9LECA</name>
<dbReference type="InterPro" id="IPR050508">
    <property type="entry name" value="Methyltransf_Superfamily"/>
</dbReference>
<evidence type="ECO:0000313" key="3">
    <source>
        <dbReference type="Proteomes" id="UP001276659"/>
    </source>
</evidence>
<dbReference type="Gene3D" id="3.40.50.150">
    <property type="entry name" value="Vaccinia Virus protein VP39"/>
    <property type="match status" value="1"/>
</dbReference>
<dbReference type="GO" id="GO:0008168">
    <property type="term" value="F:methyltransferase activity"/>
    <property type="evidence" value="ECO:0007669"/>
    <property type="project" value="TreeGrafter"/>
</dbReference>
<comment type="caution">
    <text evidence="2">The sequence shown here is derived from an EMBL/GenBank/DDBJ whole genome shotgun (WGS) entry which is preliminary data.</text>
</comment>
<dbReference type="Pfam" id="PF13649">
    <property type="entry name" value="Methyltransf_25"/>
    <property type="match status" value="1"/>
</dbReference>
<keyword evidence="3" id="KW-1185">Reference proteome</keyword>
<protein>
    <recommendedName>
        <fullName evidence="1">Methyltransferase domain-containing protein</fullName>
    </recommendedName>
</protein>
<evidence type="ECO:0000259" key="1">
    <source>
        <dbReference type="Pfam" id="PF13649"/>
    </source>
</evidence>
<accession>A0AAD9Z1Q0</accession>
<dbReference type="PANTHER" id="PTHR42912:SF80">
    <property type="entry name" value="METHYLTRANSFERASE DOMAIN-CONTAINING PROTEIN"/>
    <property type="match status" value="1"/>
</dbReference>
<dbReference type="InterPro" id="IPR041698">
    <property type="entry name" value="Methyltransf_25"/>
</dbReference>
<feature type="domain" description="Methyltransferase" evidence="1">
    <location>
        <begin position="52"/>
        <end position="148"/>
    </location>
</feature>
<dbReference type="SUPFAM" id="SSF53335">
    <property type="entry name" value="S-adenosyl-L-methionine-dependent methyltransferases"/>
    <property type="match status" value="1"/>
</dbReference>
<dbReference type="EMBL" id="JASNWA010000009">
    <property type="protein sequence ID" value="KAK3169665.1"/>
    <property type="molecule type" value="Genomic_DNA"/>
</dbReference>
<evidence type="ECO:0000313" key="2">
    <source>
        <dbReference type="EMBL" id="KAK3169665.1"/>
    </source>
</evidence>
<dbReference type="CDD" id="cd02440">
    <property type="entry name" value="AdoMet_MTases"/>
    <property type="match status" value="1"/>
</dbReference>
<reference evidence="2" key="1">
    <citation type="submission" date="2022-11" db="EMBL/GenBank/DDBJ databases">
        <title>Chromosomal genome sequence assembly and mating type (MAT) locus characterization of the leprose asexual lichenized fungus Lepraria neglecta (Nyl.) Erichsen.</title>
        <authorList>
            <person name="Allen J.L."/>
            <person name="Pfeffer B."/>
        </authorList>
    </citation>
    <scope>NUCLEOTIDE SEQUENCE</scope>
    <source>
        <strain evidence="2">Allen 5258</strain>
    </source>
</reference>
<dbReference type="PANTHER" id="PTHR42912">
    <property type="entry name" value="METHYLTRANSFERASE"/>
    <property type="match status" value="1"/>
</dbReference>
<dbReference type="InterPro" id="IPR029063">
    <property type="entry name" value="SAM-dependent_MTases_sf"/>
</dbReference>
<dbReference type="Proteomes" id="UP001276659">
    <property type="component" value="Unassembled WGS sequence"/>
</dbReference>
<proteinExistence type="predicted"/>
<gene>
    <name evidence="2" type="ORF">OEA41_009049</name>
</gene>
<organism evidence="2 3">
    <name type="scientific">Lepraria neglecta</name>
    <dbReference type="NCBI Taxonomy" id="209136"/>
    <lineage>
        <taxon>Eukaryota</taxon>
        <taxon>Fungi</taxon>
        <taxon>Dikarya</taxon>
        <taxon>Ascomycota</taxon>
        <taxon>Pezizomycotina</taxon>
        <taxon>Lecanoromycetes</taxon>
        <taxon>OSLEUM clade</taxon>
        <taxon>Lecanoromycetidae</taxon>
        <taxon>Lecanorales</taxon>
        <taxon>Lecanorineae</taxon>
        <taxon>Stereocaulaceae</taxon>
        <taxon>Lepraria</taxon>
    </lineage>
</organism>
<dbReference type="AlphaFoldDB" id="A0AAD9Z1Q0"/>
<sequence>MAIFPLTDPASSWSTVSASYPERVGRMRSHSSERLPTIADERRSFSPSASYVLDNGAGAGTLTDCVTSSYPSIRVLATDIAPGMLEALDKKQTPNVKTGVMDAAELDNIEGLGLDGSFSHAFSTFMIMFTTQPINVLKEMHRVLQPGGIIGLAIWGERVDPSTLWEEA</sequence>